<dbReference type="Gene3D" id="3.30.457.10">
    <property type="entry name" value="Copper amine oxidase-like, N-terminal domain"/>
    <property type="match status" value="1"/>
</dbReference>
<reference evidence="2" key="1">
    <citation type="submission" date="2019-11" db="EMBL/GenBank/DDBJ databases">
        <authorList>
            <person name="Feng L."/>
        </authorList>
    </citation>
    <scope>NUCLEOTIDE SEQUENCE</scope>
    <source>
        <strain evidence="2">PgorbachiiLFYP46</strain>
    </source>
</reference>
<dbReference type="RefSeq" id="WP_156702796.1">
    <property type="nucleotide sequence ID" value="NZ_CACRUP010000024.1"/>
</dbReference>
<gene>
    <name evidence="2" type="ORF">PGLFYP46_00662</name>
</gene>
<evidence type="ECO:0000313" key="2">
    <source>
        <dbReference type="EMBL" id="VYU26077.1"/>
    </source>
</evidence>
<feature type="domain" description="Copper amine oxidase-like N-terminal" evidence="1">
    <location>
        <begin position="50"/>
        <end position="144"/>
    </location>
</feature>
<organism evidence="2">
    <name type="scientific">Peptoniphilus gorbachii</name>
    <dbReference type="NCBI Taxonomy" id="411567"/>
    <lineage>
        <taxon>Bacteria</taxon>
        <taxon>Bacillati</taxon>
        <taxon>Bacillota</taxon>
        <taxon>Tissierellia</taxon>
        <taxon>Tissierellales</taxon>
        <taxon>Peptoniphilaceae</taxon>
        <taxon>Peptoniphilus</taxon>
    </lineage>
</organism>
<proteinExistence type="predicted"/>
<sequence length="428" mass="49520">MKEFKKLFFALIFILFLGARVYAYDFDTPLVINGVDCETAYKSDPNYYGFISNNRTYVPLRFISETLNFNVNYEEASRNIKISANGYEVKMNTKSKDYETNGMKKTMDVAPIIYNNRTYIPIRYVAEALNVDISWNPNDKAVYIGSAIKSDEKDLSSLKKLDFSQYGFDLYVKKDFEKNIFIEEAPQEKLVNFYDKNLYKKGSMNGLVASIGTESERAIFPALNVYHEDGKVLVRYEFSDSSLKKMDPSLNGSDNILKLFQESLVIPSKNIFPKFDLNNSNKTKNTEVKTKSEEKVVNKEIDKDYSTFTFGNPKVTIKIPKDLMKDLIVEKNKGVNGPVLYIRDKKTAQEGDPTFYGMIRFYEQVHEKKGQYVMYDEMYKIIDSKGPIKTVEGIARDAQVDFRDKKKTKHYLDISKRVREEVKVTVEK</sequence>
<dbReference type="Pfam" id="PF07833">
    <property type="entry name" value="Cu_amine_oxidN1"/>
    <property type="match status" value="1"/>
</dbReference>
<evidence type="ECO:0000259" key="1">
    <source>
        <dbReference type="Pfam" id="PF07833"/>
    </source>
</evidence>
<protein>
    <recommendedName>
        <fullName evidence="1">Copper amine oxidase-like N-terminal domain-containing protein</fullName>
    </recommendedName>
</protein>
<dbReference type="InterPro" id="IPR036582">
    <property type="entry name" value="Mao_N_sf"/>
</dbReference>
<dbReference type="EMBL" id="CACRUP010000024">
    <property type="protein sequence ID" value="VYU26077.1"/>
    <property type="molecule type" value="Genomic_DNA"/>
</dbReference>
<dbReference type="SUPFAM" id="SSF55383">
    <property type="entry name" value="Copper amine oxidase, domain N"/>
    <property type="match status" value="1"/>
</dbReference>
<dbReference type="AlphaFoldDB" id="A0A6N3DK01"/>
<accession>A0A6N3DK01</accession>
<dbReference type="InterPro" id="IPR012854">
    <property type="entry name" value="Cu_amine_oxidase-like_N"/>
</dbReference>
<name>A0A6N3DK01_9FIRM</name>